<sequence>MGLAVQSSCCKPMLELTIIRQGKVNLACTETNFELNSLAEH</sequence>
<name>A0A2P2QJQ3_RHIMU</name>
<protein>
    <submittedName>
        <fullName evidence="1">Uncharacterized protein</fullName>
    </submittedName>
</protein>
<accession>A0A2P2QJQ3</accession>
<dbReference type="AlphaFoldDB" id="A0A2P2QJQ3"/>
<reference evidence="1" key="1">
    <citation type="submission" date="2018-02" db="EMBL/GenBank/DDBJ databases">
        <title>Rhizophora mucronata_Transcriptome.</title>
        <authorList>
            <person name="Meera S.P."/>
            <person name="Sreeshan A."/>
            <person name="Augustine A."/>
        </authorList>
    </citation>
    <scope>NUCLEOTIDE SEQUENCE</scope>
    <source>
        <tissue evidence="1">Leaf</tissue>
    </source>
</reference>
<proteinExistence type="predicted"/>
<evidence type="ECO:0000313" key="1">
    <source>
        <dbReference type="EMBL" id="MBX67258.1"/>
    </source>
</evidence>
<dbReference type="EMBL" id="GGEC01086774">
    <property type="protein sequence ID" value="MBX67258.1"/>
    <property type="molecule type" value="Transcribed_RNA"/>
</dbReference>
<organism evidence="1">
    <name type="scientific">Rhizophora mucronata</name>
    <name type="common">Asiatic mangrove</name>
    <dbReference type="NCBI Taxonomy" id="61149"/>
    <lineage>
        <taxon>Eukaryota</taxon>
        <taxon>Viridiplantae</taxon>
        <taxon>Streptophyta</taxon>
        <taxon>Embryophyta</taxon>
        <taxon>Tracheophyta</taxon>
        <taxon>Spermatophyta</taxon>
        <taxon>Magnoliopsida</taxon>
        <taxon>eudicotyledons</taxon>
        <taxon>Gunneridae</taxon>
        <taxon>Pentapetalae</taxon>
        <taxon>rosids</taxon>
        <taxon>fabids</taxon>
        <taxon>Malpighiales</taxon>
        <taxon>Rhizophoraceae</taxon>
        <taxon>Rhizophora</taxon>
    </lineage>
</organism>